<gene>
    <name evidence="2" type="ORF">Zmor_019833</name>
</gene>
<evidence type="ECO:0000313" key="2">
    <source>
        <dbReference type="EMBL" id="KAJ3647995.1"/>
    </source>
</evidence>
<accession>A0AA38I1P2</accession>
<dbReference type="EMBL" id="JALNTZ010000006">
    <property type="protein sequence ID" value="KAJ3647995.1"/>
    <property type="molecule type" value="Genomic_DNA"/>
</dbReference>
<name>A0AA38I1P2_9CUCU</name>
<dbReference type="PANTHER" id="PTHR31649">
    <property type="entry name" value="AGAP009604-PA"/>
    <property type="match status" value="1"/>
</dbReference>
<organism evidence="2 3">
    <name type="scientific">Zophobas morio</name>
    <dbReference type="NCBI Taxonomy" id="2755281"/>
    <lineage>
        <taxon>Eukaryota</taxon>
        <taxon>Metazoa</taxon>
        <taxon>Ecdysozoa</taxon>
        <taxon>Arthropoda</taxon>
        <taxon>Hexapoda</taxon>
        <taxon>Insecta</taxon>
        <taxon>Pterygota</taxon>
        <taxon>Neoptera</taxon>
        <taxon>Endopterygota</taxon>
        <taxon>Coleoptera</taxon>
        <taxon>Polyphaga</taxon>
        <taxon>Cucujiformia</taxon>
        <taxon>Tenebrionidae</taxon>
        <taxon>Zophobas</taxon>
    </lineage>
</organism>
<reference evidence="2" key="1">
    <citation type="journal article" date="2023" name="G3 (Bethesda)">
        <title>Whole genome assemblies of Zophobas morio and Tenebrio molitor.</title>
        <authorList>
            <person name="Kaur S."/>
            <person name="Stinson S.A."/>
            <person name="diCenzo G.C."/>
        </authorList>
    </citation>
    <scope>NUCLEOTIDE SEQUENCE</scope>
    <source>
        <strain evidence="2">QUZm001</strain>
    </source>
</reference>
<keyword evidence="3" id="KW-1185">Reference proteome</keyword>
<feature type="chain" id="PRO_5041378084" evidence="1">
    <location>
        <begin position="22"/>
        <end position="184"/>
    </location>
</feature>
<proteinExistence type="predicted"/>
<evidence type="ECO:0000313" key="3">
    <source>
        <dbReference type="Proteomes" id="UP001168821"/>
    </source>
</evidence>
<dbReference type="Pfam" id="PF11901">
    <property type="entry name" value="DM9"/>
    <property type="match status" value="1"/>
</dbReference>
<protein>
    <submittedName>
        <fullName evidence="2">Uncharacterized protein</fullName>
    </submittedName>
</protein>
<keyword evidence="1" id="KW-0732">Signal</keyword>
<dbReference type="InterPro" id="IPR006616">
    <property type="entry name" value="DM9_repeat"/>
</dbReference>
<dbReference type="AlphaFoldDB" id="A0AA38I1P2"/>
<comment type="caution">
    <text evidence="2">The sequence shown here is derived from an EMBL/GenBank/DDBJ whole genome shotgun (WGS) entry which is preliminary data.</text>
</comment>
<sequence length="184" mass="20586">MSKFVLSLVVFASIATLLVHSLKDYYWRDYDGETPDDAVLGGHDKNNKSIYIGQAYVQNEGLVVVQIDQDQKSVYAEMEGIQHLDTNIKILCGPPYLFYWMSSNITKLHTDLKEKQLVVGGHEDGAKRYFVGRIKCPDGVCIGKVLEQGGDGKSIFYGVDRNGEQLKADSYDVLVNDNSFVPNK</sequence>
<evidence type="ECO:0000256" key="1">
    <source>
        <dbReference type="SAM" id="SignalP"/>
    </source>
</evidence>
<feature type="signal peptide" evidence="1">
    <location>
        <begin position="1"/>
        <end position="21"/>
    </location>
</feature>
<dbReference type="Proteomes" id="UP001168821">
    <property type="component" value="Unassembled WGS sequence"/>
</dbReference>
<dbReference type="PANTHER" id="PTHR31649:SF10">
    <property type="entry name" value="IP19903P-RELATED"/>
    <property type="match status" value="1"/>
</dbReference>